<protein>
    <submittedName>
        <fullName evidence="4">NAD(P)H-dependent oxidoreductase</fullName>
    </submittedName>
</protein>
<dbReference type="InterPro" id="IPR029039">
    <property type="entry name" value="Flavoprotein-like_sf"/>
</dbReference>
<evidence type="ECO:0000259" key="3">
    <source>
        <dbReference type="Pfam" id="PF02525"/>
    </source>
</evidence>
<comment type="caution">
    <text evidence="4">The sequence shown here is derived from an EMBL/GenBank/DDBJ whole genome shotgun (WGS) entry which is preliminary data.</text>
</comment>
<evidence type="ECO:0000256" key="1">
    <source>
        <dbReference type="ARBA" id="ARBA00006252"/>
    </source>
</evidence>
<dbReference type="GO" id="GO:0003955">
    <property type="term" value="F:NAD(P)H dehydrogenase (quinone) activity"/>
    <property type="evidence" value="ECO:0007669"/>
    <property type="project" value="TreeGrafter"/>
</dbReference>
<keyword evidence="5" id="KW-1185">Reference proteome</keyword>
<proteinExistence type="inferred from homology"/>
<evidence type="ECO:0000313" key="4">
    <source>
        <dbReference type="EMBL" id="MBL4927662.1"/>
    </source>
</evidence>
<dbReference type="EMBL" id="JAESVP010000003">
    <property type="protein sequence ID" value="MBL4927662.1"/>
    <property type="molecule type" value="Genomic_DNA"/>
</dbReference>
<organism evidence="4 5">
    <name type="scientific">Fuscibacter oryzae</name>
    <dbReference type="NCBI Taxonomy" id="2803939"/>
    <lineage>
        <taxon>Bacteria</taxon>
        <taxon>Pseudomonadati</taxon>
        <taxon>Pseudomonadota</taxon>
        <taxon>Alphaproteobacteria</taxon>
        <taxon>Rhodobacterales</taxon>
        <taxon>Paracoccaceae</taxon>
        <taxon>Fuscibacter</taxon>
    </lineage>
</organism>
<dbReference type="SUPFAM" id="SSF52218">
    <property type="entry name" value="Flavoproteins"/>
    <property type="match status" value="1"/>
</dbReference>
<dbReference type="Proteomes" id="UP000619033">
    <property type="component" value="Unassembled WGS sequence"/>
</dbReference>
<dbReference type="GO" id="GO:0005829">
    <property type="term" value="C:cytosol"/>
    <property type="evidence" value="ECO:0007669"/>
    <property type="project" value="TreeGrafter"/>
</dbReference>
<reference evidence="4" key="1">
    <citation type="submission" date="2021-01" db="EMBL/GenBank/DDBJ databases">
        <title>Genome seq and assembly of Tabrizicola sp. KVB23.</title>
        <authorList>
            <person name="Chhetri G."/>
        </authorList>
    </citation>
    <scope>NUCLEOTIDE SEQUENCE</scope>
    <source>
        <strain evidence="4">KVB23</strain>
    </source>
</reference>
<feature type="domain" description="Flavodoxin-like fold" evidence="3">
    <location>
        <begin position="1"/>
        <end position="136"/>
    </location>
</feature>
<dbReference type="RefSeq" id="WP_202658816.1">
    <property type="nucleotide sequence ID" value="NZ_JAESVP010000003.1"/>
</dbReference>
<dbReference type="Pfam" id="PF02525">
    <property type="entry name" value="Flavodoxin_2"/>
    <property type="match status" value="1"/>
</dbReference>
<name>A0A8J7STN1_9RHOB</name>
<comment type="similarity">
    <text evidence="1">Belongs to the NAD(P)H dehydrogenase (quinone) family.</text>
</comment>
<accession>A0A8J7STN1</accession>
<keyword evidence="2" id="KW-0560">Oxidoreductase</keyword>
<evidence type="ECO:0000313" key="5">
    <source>
        <dbReference type="Proteomes" id="UP000619033"/>
    </source>
</evidence>
<dbReference type="PANTHER" id="PTHR10204:SF34">
    <property type="entry name" value="NAD(P)H DEHYDROGENASE [QUINONE] 1 ISOFORM 1"/>
    <property type="match status" value="1"/>
</dbReference>
<evidence type="ECO:0000256" key="2">
    <source>
        <dbReference type="ARBA" id="ARBA00023002"/>
    </source>
</evidence>
<sequence length="197" mass="22030">MRPLILYCHPDPGSFSAAVRDSIIGHLAQRGTEYRLIDLYAEGFDPVMRATDLAHYADTTRNRSALFHHAEALAWCDALIFVYPTWWQGLPAMLKGWLDRVLLPGIAFDLPTDGGALRPGLRHIRAMGVFTTFGGGRLPSLIAGQPGRRQLQRAVGMLCHPLHRRGYLALYSIDATTPARRAAHLARVLRKLDRLLR</sequence>
<gene>
    <name evidence="4" type="ORF">JI744_06035</name>
</gene>
<dbReference type="InterPro" id="IPR051545">
    <property type="entry name" value="NAD(P)H_dehydrogenase_qn"/>
</dbReference>
<dbReference type="AlphaFoldDB" id="A0A8J7STN1"/>
<dbReference type="InterPro" id="IPR003680">
    <property type="entry name" value="Flavodoxin_fold"/>
</dbReference>
<dbReference type="PANTHER" id="PTHR10204">
    <property type="entry name" value="NAD P H OXIDOREDUCTASE-RELATED"/>
    <property type="match status" value="1"/>
</dbReference>
<dbReference type="Gene3D" id="3.40.50.360">
    <property type="match status" value="1"/>
</dbReference>